<feature type="compositionally biased region" description="Polar residues" evidence="10">
    <location>
        <begin position="316"/>
        <end position="326"/>
    </location>
</feature>
<gene>
    <name evidence="12" type="ORF">PI95_011540</name>
</gene>
<dbReference type="PANTHER" id="PTHR24363">
    <property type="entry name" value="SERINE/THREONINE PROTEIN KINASE"/>
    <property type="match status" value="1"/>
</dbReference>
<keyword evidence="5 12" id="KW-0418">Kinase</keyword>
<evidence type="ECO:0000256" key="5">
    <source>
        <dbReference type="ARBA" id="ARBA00022777"/>
    </source>
</evidence>
<dbReference type="AlphaFoldDB" id="A0A846H899"/>
<dbReference type="Gene3D" id="3.30.200.20">
    <property type="entry name" value="Phosphorylase Kinase, domain 1"/>
    <property type="match status" value="1"/>
</dbReference>
<evidence type="ECO:0000256" key="3">
    <source>
        <dbReference type="ARBA" id="ARBA00022679"/>
    </source>
</evidence>
<proteinExistence type="predicted"/>
<evidence type="ECO:0000313" key="13">
    <source>
        <dbReference type="Proteomes" id="UP000031549"/>
    </source>
</evidence>
<dbReference type="EMBL" id="JTCM02000019">
    <property type="protein sequence ID" value="NEU73178.1"/>
    <property type="molecule type" value="Genomic_DNA"/>
</dbReference>
<evidence type="ECO:0000259" key="11">
    <source>
        <dbReference type="PROSITE" id="PS50011"/>
    </source>
</evidence>
<keyword evidence="2" id="KW-0723">Serine/threonine-protein kinase</keyword>
<dbReference type="Gene3D" id="1.10.510.10">
    <property type="entry name" value="Transferase(Phosphotransferase) domain 1"/>
    <property type="match status" value="1"/>
</dbReference>
<evidence type="ECO:0000256" key="1">
    <source>
        <dbReference type="ARBA" id="ARBA00012513"/>
    </source>
</evidence>
<feature type="domain" description="Protein kinase" evidence="11">
    <location>
        <begin position="45"/>
        <end position="316"/>
    </location>
</feature>
<dbReference type="Gene3D" id="2.60.120.380">
    <property type="match status" value="1"/>
</dbReference>
<keyword evidence="6 9" id="KW-0067">ATP-binding</keyword>
<feature type="binding site" evidence="9">
    <location>
        <position position="75"/>
    </location>
    <ligand>
        <name>ATP</name>
        <dbReference type="ChEBI" id="CHEBI:30616"/>
    </ligand>
</feature>
<dbReference type="Pfam" id="PF00069">
    <property type="entry name" value="Pkinase"/>
    <property type="match status" value="1"/>
</dbReference>
<evidence type="ECO:0000256" key="9">
    <source>
        <dbReference type="PROSITE-ProRule" id="PRU10141"/>
    </source>
</evidence>
<name>A0A846H899_9CYAN</name>
<organism evidence="12 13">
    <name type="scientific">Hassallia byssoidea VB512170</name>
    <dbReference type="NCBI Taxonomy" id="1304833"/>
    <lineage>
        <taxon>Bacteria</taxon>
        <taxon>Bacillati</taxon>
        <taxon>Cyanobacteriota</taxon>
        <taxon>Cyanophyceae</taxon>
        <taxon>Nostocales</taxon>
        <taxon>Tolypothrichaceae</taxon>
        <taxon>Hassallia</taxon>
    </lineage>
</organism>
<keyword evidence="13" id="KW-1185">Reference proteome</keyword>
<dbReference type="SUPFAM" id="SSF56112">
    <property type="entry name" value="Protein kinase-like (PK-like)"/>
    <property type="match status" value="1"/>
</dbReference>
<feature type="region of interest" description="Disordered" evidence="10">
    <location>
        <begin position="316"/>
        <end position="371"/>
    </location>
</feature>
<feature type="compositionally biased region" description="Low complexity" evidence="10">
    <location>
        <begin position="327"/>
        <end position="338"/>
    </location>
</feature>
<dbReference type="PANTHER" id="PTHR24363:SF0">
    <property type="entry name" value="SERINE_THREONINE KINASE LIKE DOMAIN CONTAINING 1"/>
    <property type="match status" value="1"/>
</dbReference>
<evidence type="ECO:0000256" key="8">
    <source>
        <dbReference type="ARBA" id="ARBA00048679"/>
    </source>
</evidence>
<dbReference type="PROSITE" id="PS50011">
    <property type="entry name" value="PROTEIN_KINASE_DOM"/>
    <property type="match status" value="1"/>
</dbReference>
<feature type="compositionally biased region" description="Polar residues" evidence="10">
    <location>
        <begin position="403"/>
        <end position="420"/>
    </location>
</feature>
<dbReference type="EC" id="2.7.11.1" evidence="1"/>
<protein>
    <recommendedName>
        <fullName evidence="1">non-specific serine/threonine protein kinase</fullName>
        <ecNumber evidence="1">2.7.11.1</ecNumber>
    </recommendedName>
</protein>
<dbReference type="InterPro" id="IPR000719">
    <property type="entry name" value="Prot_kinase_dom"/>
</dbReference>
<feature type="compositionally biased region" description="Pro residues" evidence="10">
    <location>
        <begin position="723"/>
        <end position="732"/>
    </location>
</feature>
<feature type="compositionally biased region" description="Pro residues" evidence="10">
    <location>
        <begin position="355"/>
        <end position="366"/>
    </location>
</feature>
<evidence type="ECO:0000256" key="2">
    <source>
        <dbReference type="ARBA" id="ARBA00022527"/>
    </source>
</evidence>
<feature type="region of interest" description="Disordered" evidence="10">
    <location>
        <begin position="402"/>
        <end position="427"/>
    </location>
</feature>
<dbReference type="PROSITE" id="PS00109">
    <property type="entry name" value="PROTEIN_KINASE_TYR"/>
    <property type="match status" value="1"/>
</dbReference>
<reference evidence="12 13" key="1">
    <citation type="journal article" date="2015" name="Genome Announc.">
        <title>Draft Genome Sequence of Cyanobacterium Hassallia byssoidea Strain VB512170, Isolated from Monuments in India.</title>
        <authorList>
            <person name="Singh D."/>
            <person name="Chandrababunaidu M.M."/>
            <person name="Panda A."/>
            <person name="Sen D."/>
            <person name="Bhattacharyya S."/>
            <person name="Adhikary S.P."/>
            <person name="Tripathy S."/>
        </authorList>
    </citation>
    <scope>NUCLEOTIDE SEQUENCE [LARGE SCALE GENOMIC DNA]</scope>
    <source>
        <strain evidence="12 13">VB512170</strain>
    </source>
</reference>
<evidence type="ECO:0000256" key="10">
    <source>
        <dbReference type="SAM" id="MobiDB-lite"/>
    </source>
</evidence>
<feature type="region of interest" description="Disordered" evidence="10">
    <location>
        <begin position="674"/>
        <end position="732"/>
    </location>
</feature>
<evidence type="ECO:0000256" key="4">
    <source>
        <dbReference type="ARBA" id="ARBA00022741"/>
    </source>
</evidence>
<accession>A0A846H899</accession>
<feature type="compositionally biased region" description="Pro residues" evidence="10">
    <location>
        <begin position="697"/>
        <end position="713"/>
    </location>
</feature>
<dbReference type="GO" id="GO:0005524">
    <property type="term" value="F:ATP binding"/>
    <property type="evidence" value="ECO:0007669"/>
    <property type="project" value="UniProtKB-UniRule"/>
</dbReference>
<comment type="catalytic activity">
    <reaction evidence="8">
        <text>L-seryl-[protein] + ATP = O-phospho-L-seryl-[protein] + ADP + H(+)</text>
        <dbReference type="Rhea" id="RHEA:17989"/>
        <dbReference type="Rhea" id="RHEA-COMP:9863"/>
        <dbReference type="Rhea" id="RHEA-COMP:11604"/>
        <dbReference type="ChEBI" id="CHEBI:15378"/>
        <dbReference type="ChEBI" id="CHEBI:29999"/>
        <dbReference type="ChEBI" id="CHEBI:30616"/>
        <dbReference type="ChEBI" id="CHEBI:83421"/>
        <dbReference type="ChEBI" id="CHEBI:456216"/>
        <dbReference type="EC" id="2.7.11.1"/>
    </reaction>
</comment>
<dbReference type="InterPro" id="IPR011009">
    <property type="entry name" value="Kinase-like_dom_sf"/>
</dbReference>
<feature type="compositionally biased region" description="Pro residues" evidence="10">
    <location>
        <begin position="678"/>
        <end position="687"/>
    </location>
</feature>
<dbReference type="InterPro" id="IPR017441">
    <property type="entry name" value="Protein_kinase_ATP_BS"/>
</dbReference>
<evidence type="ECO:0000256" key="6">
    <source>
        <dbReference type="ARBA" id="ARBA00022840"/>
    </source>
</evidence>
<evidence type="ECO:0000313" key="12">
    <source>
        <dbReference type="EMBL" id="NEU73178.1"/>
    </source>
</evidence>
<evidence type="ECO:0000256" key="7">
    <source>
        <dbReference type="ARBA" id="ARBA00047899"/>
    </source>
</evidence>
<comment type="caution">
    <text evidence="12">The sequence shown here is derived from an EMBL/GenBank/DDBJ whole genome shotgun (WGS) entry which is preliminary data.</text>
</comment>
<keyword evidence="4 9" id="KW-0547">Nucleotide-binding</keyword>
<dbReference type="PROSITE" id="PS00107">
    <property type="entry name" value="PROTEIN_KINASE_ATP"/>
    <property type="match status" value="1"/>
</dbReference>
<dbReference type="InterPro" id="IPR008266">
    <property type="entry name" value="Tyr_kinase_AS"/>
</dbReference>
<dbReference type="CDD" id="cd14014">
    <property type="entry name" value="STKc_PknB_like"/>
    <property type="match status" value="1"/>
</dbReference>
<dbReference type="Proteomes" id="UP000031549">
    <property type="component" value="Unassembled WGS sequence"/>
</dbReference>
<comment type="catalytic activity">
    <reaction evidence="7">
        <text>L-threonyl-[protein] + ATP = O-phospho-L-threonyl-[protein] + ADP + H(+)</text>
        <dbReference type="Rhea" id="RHEA:46608"/>
        <dbReference type="Rhea" id="RHEA-COMP:11060"/>
        <dbReference type="Rhea" id="RHEA-COMP:11605"/>
        <dbReference type="ChEBI" id="CHEBI:15378"/>
        <dbReference type="ChEBI" id="CHEBI:30013"/>
        <dbReference type="ChEBI" id="CHEBI:30616"/>
        <dbReference type="ChEBI" id="CHEBI:61977"/>
        <dbReference type="ChEBI" id="CHEBI:456216"/>
        <dbReference type="EC" id="2.7.11.1"/>
    </reaction>
</comment>
<dbReference type="RefSeq" id="WP_163518807.1">
    <property type="nucleotide sequence ID" value="NZ_JTCM02000019.1"/>
</dbReference>
<dbReference type="GO" id="GO:0004674">
    <property type="term" value="F:protein serine/threonine kinase activity"/>
    <property type="evidence" value="ECO:0007669"/>
    <property type="project" value="UniProtKB-KW"/>
</dbReference>
<keyword evidence="3" id="KW-0808">Transferase</keyword>
<sequence length="732" mass="80560">MNSVYCSKGHENPAGSRFCLHCGEKLDRNLMSQGIQPGQTLGDRYIIVRLLGQGGFGRTHLAEDINRFRELCVLKEFSPQVQTPYVLQKAEELFQREATVLYKLQHPQIPRFRELFRSNLGGKEYLFLVQDYVEGQPYNALLNTRLQQGLRFSEAEVRQLLLQILPVLDYIHSLGVIHRDISPDNLILRTADQLPILIDFGGVKQVVATVASEYYQHGAGATPPATLLGKVGYAPSEQMQTGLVSPHSDLYALAATVLVLLTGRQPQELIDTYTLTWQWRRSVSLSPNLEQVLERMLSPIPGDRFQSARQVLNALNSSPVNYPPTQSTEPTSATVAVAPTPPLPPNPTSWGRMCPPSPTPPSPDIPQPKNSWTSGKSLLVGLALAGVVGVGWLGTNLILSRGGDSSQDTAQPTPSNNQPTDPLAKYAPEERARKEKLGDRRQQLGIDFNFYVDLVNQIFWEKNPSLKGRKLSDNPEDDSLRAEWDKTAAELLDKLAPLSKNARQQLGNYTAAQRDRAKAEVNEINVGSRSLYDLANVAFYQQFPEQQGKNFIDTPIGQVWQGFVSDKVQAIVSGRAFEKLVFDKGANSKTVSGTLKTADGKVFIAELTKNQLMDVKLQANSRILLSVYSPSGKIKFLEDSTKRSLSTELPEDGYYEFVVVSTASKSVDYQLSITAENPAPPPSPTPTPTETSTPILTPTPTPTLTPTPTPTPTSTPTLKPTSTPTPTPIKTP</sequence>